<evidence type="ECO:0000256" key="1">
    <source>
        <dbReference type="SAM" id="SignalP"/>
    </source>
</evidence>
<comment type="caution">
    <text evidence="2">The sequence shown here is derived from an EMBL/GenBank/DDBJ whole genome shotgun (WGS) entry which is preliminary data.</text>
</comment>
<protein>
    <submittedName>
        <fullName evidence="2">Uncharacterized protein</fullName>
    </submittedName>
</protein>
<gene>
    <name evidence="2" type="ORF">ACFO4O_11040</name>
</gene>
<dbReference type="RefSeq" id="WP_382408480.1">
    <property type="nucleotide sequence ID" value="NZ_JBHSGU010000003.1"/>
</dbReference>
<sequence length="126" mass="13950">MCLSKRNFRDLATLFVLVLSISINTITSQAIAKAKPAFPPLSANYSIKNLNTMSTDDCAYTGYAEVEVVLGATNERYQLKSFTVFAIANNQRFKVGSHNIIAGYSRYPIEFFAGECTNSLDVEFSI</sequence>
<evidence type="ECO:0000313" key="2">
    <source>
        <dbReference type="EMBL" id="MFC4700697.1"/>
    </source>
</evidence>
<dbReference type="Proteomes" id="UP001595897">
    <property type="component" value="Unassembled WGS sequence"/>
</dbReference>
<dbReference type="EMBL" id="JBHSGU010000003">
    <property type="protein sequence ID" value="MFC4700697.1"/>
    <property type="molecule type" value="Genomic_DNA"/>
</dbReference>
<keyword evidence="1" id="KW-0732">Signal</keyword>
<reference evidence="3" key="1">
    <citation type="journal article" date="2019" name="Int. J. Syst. Evol. Microbiol.">
        <title>The Global Catalogue of Microorganisms (GCM) 10K type strain sequencing project: providing services to taxonomists for standard genome sequencing and annotation.</title>
        <authorList>
            <consortium name="The Broad Institute Genomics Platform"/>
            <consortium name="The Broad Institute Genome Sequencing Center for Infectious Disease"/>
            <person name="Wu L."/>
            <person name="Ma J."/>
        </authorList>
    </citation>
    <scope>NUCLEOTIDE SEQUENCE [LARGE SCALE GENOMIC DNA]</scope>
    <source>
        <strain evidence="3">KACC 12507</strain>
    </source>
</reference>
<feature type="chain" id="PRO_5046517257" evidence="1">
    <location>
        <begin position="33"/>
        <end position="126"/>
    </location>
</feature>
<organism evidence="2 3">
    <name type="scientific">Glaciecola siphonariae</name>
    <dbReference type="NCBI Taxonomy" id="521012"/>
    <lineage>
        <taxon>Bacteria</taxon>
        <taxon>Pseudomonadati</taxon>
        <taxon>Pseudomonadota</taxon>
        <taxon>Gammaproteobacteria</taxon>
        <taxon>Alteromonadales</taxon>
        <taxon>Alteromonadaceae</taxon>
        <taxon>Glaciecola</taxon>
    </lineage>
</organism>
<feature type="signal peptide" evidence="1">
    <location>
        <begin position="1"/>
        <end position="32"/>
    </location>
</feature>
<name>A0ABV9LVZ2_9ALTE</name>
<accession>A0ABV9LVZ2</accession>
<proteinExistence type="predicted"/>
<evidence type="ECO:0000313" key="3">
    <source>
        <dbReference type="Proteomes" id="UP001595897"/>
    </source>
</evidence>
<keyword evidence="3" id="KW-1185">Reference proteome</keyword>